<sequence>MAVSGLKAGLQLTSEPAFMFCDGLSYLDANFHFDDAYCNAVANTVGDGKATIYRNHAFATLGKNAAEAMLRADRLNQACEIQLRMQAAGGAVLQPSDDELAAHYDAF</sequence>
<name>E0Y218_9PROT</name>
<protein>
    <recommendedName>
        <fullName evidence="1">Class II aldolase/adducin N-terminal domain-containing protein</fullName>
    </recommendedName>
</protein>
<reference evidence="2" key="1">
    <citation type="journal article" date="2011" name="Environ. Microbiol.">
        <title>Time-series analyses of Monterey Bay coastal microbial picoplankton using a 'genome proxy' microarray.</title>
        <authorList>
            <person name="Rich V.I."/>
            <person name="Pham V.D."/>
            <person name="Eppley J."/>
            <person name="Shi Y."/>
            <person name="DeLong E.F."/>
        </authorList>
    </citation>
    <scope>NUCLEOTIDE SEQUENCE</scope>
</reference>
<dbReference type="EMBL" id="GU474946">
    <property type="protein sequence ID" value="ADI20709.1"/>
    <property type="molecule type" value="Genomic_DNA"/>
</dbReference>
<dbReference type="InterPro" id="IPR001303">
    <property type="entry name" value="Aldolase_II/adducin_N"/>
</dbReference>
<dbReference type="SUPFAM" id="SSF53639">
    <property type="entry name" value="AraD/HMP-PK domain-like"/>
    <property type="match status" value="1"/>
</dbReference>
<feature type="domain" description="Class II aldolase/adducin N-terminal" evidence="1">
    <location>
        <begin position="4"/>
        <end position="83"/>
    </location>
</feature>
<dbReference type="InterPro" id="IPR036409">
    <property type="entry name" value="Aldolase_II/adducin_N_sf"/>
</dbReference>
<evidence type="ECO:0000259" key="1">
    <source>
        <dbReference type="Pfam" id="PF00596"/>
    </source>
</evidence>
<proteinExistence type="predicted"/>
<dbReference type="AlphaFoldDB" id="E0Y218"/>
<evidence type="ECO:0000313" key="2">
    <source>
        <dbReference type="EMBL" id="ADI20709.1"/>
    </source>
</evidence>
<organism evidence="2">
    <name type="scientific">uncultured alpha proteobacterium EF100_94H03</name>
    <dbReference type="NCBI Taxonomy" id="710800"/>
    <lineage>
        <taxon>Bacteria</taxon>
        <taxon>Pseudomonadati</taxon>
        <taxon>Pseudomonadota</taxon>
        <taxon>Alphaproteobacteria</taxon>
        <taxon>environmental samples</taxon>
    </lineage>
</organism>
<dbReference type="Gene3D" id="3.40.225.10">
    <property type="entry name" value="Class II aldolase/adducin N-terminal domain"/>
    <property type="match status" value="1"/>
</dbReference>
<dbReference type="Pfam" id="PF00596">
    <property type="entry name" value="Aldolase_II"/>
    <property type="match status" value="1"/>
</dbReference>
<accession>E0Y218</accession>